<sequence length="87" mass="10195">MVYLFDGLDEVSVDNKEYIIKELRVFIDQLSDPKILITSRKESYLSDFYDFTRYEINSLSEKRSFSLISKYDPKSDVSKIDIGHSAE</sequence>
<dbReference type="KEGG" id="hsr:HSBAA_44780"/>
<dbReference type="EMBL" id="AP019514">
    <property type="protein sequence ID" value="BBI63172.1"/>
    <property type="molecule type" value="Genomic_DNA"/>
</dbReference>
<organism evidence="1 2">
    <name type="scientific">Vreelandella sulfidaeris</name>
    <dbReference type="NCBI Taxonomy" id="115553"/>
    <lineage>
        <taxon>Bacteria</taxon>
        <taxon>Pseudomonadati</taxon>
        <taxon>Pseudomonadota</taxon>
        <taxon>Gammaproteobacteria</taxon>
        <taxon>Oceanospirillales</taxon>
        <taxon>Halomonadaceae</taxon>
        <taxon>Vreelandella</taxon>
    </lineage>
</organism>
<gene>
    <name evidence="1" type="ORF">HSBAA_44780</name>
</gene>
<evidence type="ECO:0000313" key="1">
    <source>
        <dbReference type="EMBL" id="BBI63172.1"/>
    </source>
</evidence>
<name>A0A455UAI1_9GAMM</name>
<protein>
    <recommendedName>
        <fullName evidence="3">NACHT domain-containing protein</fullName>
    </recommendedName>
</protein>
<dbReference type="InterPro" id="IPR027417">
    <property type="entry name" value="P-loop_NTPase"/>
</dbReference>
<proteinExistence type="predicted"/>
<evidence type="ECO:0008006" key="3">
    <source>
        <dbReference type="Google" id="ProtNLM"/>
    </source>
</evidence>
<dbReference type="Gene3D" id="3.40.50.300">
    <property type="entry name" value="P-loop containing nucleotide triphosphate hydrolases"/>
    <property type="match status" value="1"/>
</dbReference>
<dbReference type="Proteomes" id="UP000320231">
    <property type="component" value="Chromosome"/>
</dbReference>
<dbReference type="AlphaFoldDB" id="A0A455UAI1"/>
<reference evidence="1 2" key="1">
    <citation type="journal article" date="2019" name="Microbiol. Resour. Announc.">
        <title>Complete Genome Sequence of Halomonas sulfidaeris Strain Esulfide1 Isolated from a Metal Sulfide Rock at a Depth of 2,200 Meters, Obtained Using Nanopore Sequencing.</title>
        <authorList>
            <person name="Saito M."/>
            <person name="Nishigata A."/>
            <person name="Galipon J."/>
            <person name="Arakawa K."/>
        </authorList>
    </citation>
    <scope>NUCLEOTIDE SEQUENCE [LARGE SCALE GENOMIC DNA]</scope>
    <source>
        <strain evidence="1 2">ATCC BAA-803</strain>
    </source>
</reference>
<evidence type="ECO:0000313" key="2">
    <source>
        <dbReference type="Proteomes" id="UP000320231"/>
    </source>
</evidence>
<accession>A0A455UAI1</accession>